<accession>A0A9X3D482</accession>
<dbReference type="PROSITE" id="PS00211">
    <property type="entry name" value="ABC_TRANSPORTER_1"/>
    <property type="match status" value="1"/>
</dbReference>
<protein>
    <recommendedName>
        <fullName evidence="4">ABC-type quaternary amine transporter</fullName>
        <ecNumber evidence="4">7.6.2.9</ecNumber>
    </recommendedName>
</protein>
<dbReference type="InterPro" id="IPR003593">
    <property type="entry name" value="AAA+_ATPase"/>
</dbReference>
<dbReference type="AlphaFoldDB" id="A0A9X3D482"/>
<dbReference type="FunFam" id="3.40.50.300:FF:000425">
    <property type="entry name" value="Probable ABC transporter, ATP-binding subunit"/>
    <property type="match status" value="1"/>
</dbReference>
<keyword evidence="7" id="KW-1185">Reference proteome</keyword>
<dbReference type="SMART" id="SM00382">
    <property type="entry name" value="AAA"/>
    <property type="match status" value="1"/>
</dbReference>
<dbReference type="PANTHER" id="PTHR42781">
    <property type="entry name" value="SPERMIDINE/PUTRESCINE IMPORT ATP-BINDING PROTEIN POTA"/>
    <property type="match status" value="1"/>
</dbReference>
<dbReference type="InterPro" id="IPR003439">
    <property type="entry name" value="ABC_transporter-like_ATP-bd"/>
</dbReference>
<evidence type="ECO:0000313" key="6">
    <source>
        <dbReference type="EMBL" id="MCX2964764.1"/>
    </source>
</evidence>
<dbReference type="GO" id="GO:0005524">
    <property type="term" value="F:ATP binding"/>
    <property type="evidence" value="ECO:0007669"/>
    <property type="project" value="UniProtKB-KW"/>
</dbReference>
<dbReference type="GO" id="GO:0016887">
    <property type="term" value="F:ATP hydrolysis activity"/>
    <property type="evidence" value="ECO:0007669"/>
    <property type="project" value="InterPro"/>
</dbReference>
<feature type="domain" description="ABC transporter" evidence="5">
    <location>
        <begin position="2"/>
        <end position="234"/>
    </location>
</feature>
<dbReference type="InterPro" id="IPR017871">
    <property type="entry name" value="ABC_transporter-like_CS"/>
</dbReference>
<keyword evidence="2" id="KW-0547">Nucleotide-binding</keyword>
<dbReference type="InterPro" id="IPR027417">
    <property type="entry name" value="P-loop_NTPase"/>
</dbReference>
<dbReference type="EMBL" id="JAPKFM010000010">
    <property type="protein sequence ID" value="MCX2964764.1"/>
    <property type="molecule type" value="Genomic_DNA"/>
</dbReference>
<evidence type="ECO:0000256" key="1">
    <source>
        <dbReference type="ARBA" id="ARBA00022448"/>
    </source>
</evidence>
<dbReference type="PANTHER" id="PTHR42781:SF4">
    <property type="entry name" value="SPERMIDINE_PUTRESCINE IMPORT ATP-BINDING PROTEIN POTA"/>
    <property type="match status" value="1"/>
</dbReference>
<keyword evidence="1" id="KW-0813">Transport</keyword>
<reference evidence="6" key="1">
    <citation type="submission" date="2022-10" db="EMBL/GenBank/DDBJ databases">
        <title>WGS of marine actinomycetes from Thailand.</title>
        <authorList>
            <person name="Thawai C."/>
        </authorList>
    </citation>
    <scope>NUCLEOTIDE SEQUENCE</scope>
    <source>
        <strain evidence="6">SW21</strain>
    </source>
</reference>
<evidence type="ECO:0000256" key="2">
    <source>
        <dbReference type="ARBA" id="ARBA00022741"/>
    </source>
</evidence>
<evidence type="ECO:0000256" key="3">
    <source>
        <dbReference type="ARBA" id="ARBA00022840"/>
    </source>
</evidence>
<dbReference type="RefSeq" id="WP_235722427.1">
    <property type="nucleotide sequence ID" value="NZ_JAPKFM010000010.1"/>
</dbReference>
<dbReference type="SUPFAM" id="SSF52540">
    <property type="entry name" value="P-loop containing nucleoside triphosphate hydrolases"/>
    <property type="match status" value="1"/>
</dbReference>
<comment type="caution">
    <text evidence="6">The sequence shown here is derived from an EMBL/GenBank/DDBJ whole genome shotgun (WGS) entry which is preliminary data.</text>
</comment>
<dbReference type="Gene3D" id="3.40.50.300">
    <property type="entry name" value="P-loop containing nucleotide triphosphate hydrolases"/>
    <property type="match status" value="1"/>
</dbReference>
<dbReference type="EC" id="7.6.2.9" evidence="4"/>
<evidence type="ECO:0000313" key="7">
    <source>
        <dbReference type="Proteomes" id="UP001143347"/>
    </source>
</evidence>
<sequence>MLELDNVAVRYGSTTVIDELTWSTGTGGSVVTALLGPSGCGKSTLIRAIAGLEPLTTGRIMFDGQDLADTPAHRRDFGVVFQDGQLFGGRSVAANIAYGLRMRRWPRPAIRVRVEEMLELVRLSGFGERRVEELSGGQAQRVALARALAPRPRLLLLDEPLAALDRLLRDRLATEIRDIVTTTATPTIVVTHDHTEAALMADSISVMRSGALVQTAAPAELWLSPKDEWTARFLGVTTVLAAEVTDGRAVTSLGEATLDLPDGHASLGLRPESVRAVGVVGESPSSGVVAAVADLPAGRRLRVQVGHIELDAITSDRLGVGDRAALELVEERVAVIGE</sequence>
<dbReference type="PROSITE" id="PS50893">
    <property type="entry name" value="ABC_TRANSPORTER_2"/>
    <property type="match status" value="1"/>
</dbReference>
<dbReference type="Pfam" id="PF00005">
    <property type="entry name" value="ABC_tran"/>
    <property type="match status" value="1"/>
</dbReference>
<keyword evidence="3 6" id="KW-0067">ATP-binding</keyword>
<organism evidence="6 7">
    <name type="scientific">Gordonia aquimaris</name>
    <dbReference type="NCBI Taxonomy" id="2984863"/>
    <lineage>
        <taxon>Bacteria</taxon>
        <taxon>Bacillati</taxon>
        <taxon>Actinomycetota</taxon>
        <taxon>Actinomycetes</taxon>
        <taxon>Mycobacteriales</taxon>
        <taxon>Gordoniaceae</taxon>
        <taxon>Gordonia</taxon>
    </lineage>
</organism>
<gene>
    <name evidence="6" type="ORF">OSB52_11730</name>
</gene>
<dbReference type="GO" id="GO:0015418">
    <property type="term" value="F:ABC-type quaternary ammonium compound transporting activity"/>
    <property type="evidence" value="ECO:0007669"/>
    <property type="project" value="UniProtKB-EC"/>
</dbReference>
<name>A0A9X3D482_9ACTN</name>
<proteinExistence type="predicted"/>
<evidence type="ECO:0000259" key="5">
    <source>
        <dbReference type="PROSITE" id="PS50893"/>
    </source>
</evidence>
<dbReference type="Proteomes" id="UP001143347">
    <property type="component" value="Unassembled WGS sequence"/>
</dbReference>
<dbReference type="InterPro" id="IPR050093">
    <property type="entry name" value="ABC_SmlMolc_Importer"/>
</dbReference>
<evidence type="ECO:0000256" key="4">
    <source>
        <dbReference type="ARBA" id="ARBA00066388"/>
    </source>
</evidence>